<dbReference type="RefSeq" id="WP_241512800.1">
    <property type="nucleotide sequence ID" value="NZ_JAFEJT020000004.1"/>
</dbReference>
<evidence type="ECO:0000313" key="3">
    <source>
        <dbReference type="Proteomes" id="UP000710815"/>
    </source>
</evidence>
<evidence type="ECO:0000259" key="1">
    <source>
        <dbReference type="PROSITE" id="PS50943"/>
    </source>
</evidence>
<proteinExistence type="predicted"/>
<dbReference type="Pfam" id="PF01381">
    <property type="entry name" value="HTH_3"/>
    <property type="match status" value="1"/>
</dbReference>
<dbReference type="InterPro" id="IPR001387">
    <property type="entry name" value="Cro/C1-type_HTH"/>
</dbReference>
<keyword evidence="3" id="KW-1185">Reference proteome</keyword>
<dbReference type="PROSITE" id="PS50943">
    <property type="entry name" value="HTH_CROC1"/>
    <property type="match status" value="1"/>
</dbReference>
<protein>
    <submittedName>
        <fullName evidence="2">Helix-turn-helix domain-containing protein</fullName>
    </submittedName>
</protein>
<reference evidence="2 3" key="1">
    <citation type="journal article" date="2021" name="Environ. Microbiol.">
        <title>Genetic insights into the dark matter of the mammalian gut microbiota through targeted genome reconstruction.</title>
        <authorList>
            <person name="Lugli G.A."/>
            <person name="Alessandri G."/>
            <person name="Milani C."/>
            <person name="Viappiani A."/>
            <person name="Fontana F."/>
            <person name="Tarracchini C."/>
            <person name="Mancabelli L."/>
            <person name="Argentini C."/>
            <person name="Ruiz L."/>
            <person name="Margolles A."/>
            <person name="van Sinderen D."/>
            <person name="Turroni F."/>
            <person name="Ventura M."/>
        </authorList>
    </citation>
    <scope>NUCLEOTIDE SEQUENCE [LARGE SCALE GENOMIC DNA]</scope>
    <source>
        <strain evidence="2 3">MA1</strain>
    </source>
</reference>
<comment type="caution">
    <text evidence="2">The sequence shown here is derived from an EMBL/GenBank/DDBJ whole genome shotgun (WGS) entry which is preliminary data.</text>
</comment>
<dbReference type="Proteomes" id="UP000710815">
    <property type="component" value="Unassembled WGS sequence"/>
</dbReference>
<evidence type="ECO:0000313" key="2">
    <source>
        <dbReference type="EMBL" id="MCH9274967.1"/>
    </source>
</evidence>
<feature type="domain" description="HTH cro/C1-type" evidence="1">
    <location>
        <begin position="19"/>
        <end position="66"/>
    </location>
</feature>
<reference evidence="2 3" key="2">
    <citation type="journal article" date="2021" name="Syst. Appl. Microbiol.">
        <title>Phylogenetic classification of ten novel species belonging to the genus Bifidobacterium comprising B. phasiani sp. nov., B. pongonis sp. nov., B. saguinibicoloris sp. nov., B. colobi sp. nov., B. simiiventris sp. nov., B. santillanense sp. nov., B. miconis sp. nov., B. amazonense sp. nov., B. pluvialisilvae sp. nov., and B. miconisargentati sp. nov.</title>
        <authorList>
            <person name="Lugli G.A."/>
            <person name="Calvete-Torre I."/>
            <person name="Alessandri G."/>
            <person name="Milani C."/>
            <person name="Turroni F."/>
            <person name="Laiolo P."/>
            <person name="Ossiprandi M.C."/>
            <person name="Margolles A."/>
            <person name="Ruiz L."/>
            <person name="Ventura M."/>
        </authorList>
    </citation>
    <scope>NUCLEOTIDE SEQUENCE [LARGE SCALE GENOMIC DNA]</scope>
    <source>
        <strain evidence="2 3">MA1</strain>
    </source>
</reference>
<gene>
    <name evidence="2" type="ORF">JS533_001515</name>
</gene>
<dbReference type="CDD" id="cd00093">
    <property type="entry name" value="HTH_XRE"/>
    <property type="match status" value="1"/>
</dbReference>
<dbReference type="InterPro" id="IPR010982">
    <property type="entry name" value="Lambda_DNA-bd_dom_sf"/>
</dbReference>
<name>A0ABS9VSA9_9BIFI</name>
<organism evidence="2 3">
    <name type="scientific">Bifidobacterium amazonense</name>
    <dbReference type="NCBI Taxonomy" id="2809027"/>
    <lineage>
        <taxon>Bacteria</taxon>
        <taxon>Bacillati</taxon>
        <taxon>Actinomycetota</taxon>
        <taxon>Actinomycetes</taxon>
        <taxon>Bifidobacteriales</taxon>
        <taxon>Bifidobacteriaceae</taxon>
        <taxon>Bifidobacterium</taxon>
    </lineage>
</organism>
<dbReference type="SUPFAM" id="SSF47413">
    <property type="entry name" value="lambda repressor-like DNA-binding domains"/>
    <property type="match status" value="1"/>
</dbReference>
<sequence>MSNVDIEIGHEVDRKIRTKGITKRAISDKTGMPYSTLNSKLKGYRSFNINEILAIAEVLEEPPAALLPEPFKSPALAGKEVD</sequence>
<accession>A0ABS9VSA9</accession>
<dbReference type="Gene3D" id="1.10.260.40">
    <property type="entry name" value="lambda repressor-like DNA-binding domains"/>
    <property type="match status" value="1"/>
</dbReference>
<dbReference type="EMBL" id="JAFEJT020000004">
    <property type="protein sequence ID" value="MCH9274967.1"/>
    <property type="molecule type" value="Genomic_DNA"/>
</dbReference>